<gene>
    <name evidence="3" type="ORF">CBW65_00320</name>
</gene>
<keyword evidence="4" id="KW-1185">Reference proteome</keyword>
<dbReference type="AlphaFoldDB" id="A0A1Y0IHB8"/>
<feature type="signal peptide" evidence="1">
    <location>
        <begin position="1"/>
        <end position="26"/>
    </location>
</feature>
<dbReference type="KEGG" id="tum:CBW65_00320"/>
<organism evidence="3 4">
    <name type="scientific">Tumebacillus avium</name>
    <dbReference type="NCBI Taxonomy" id="1903704"/>
    <lineage>
        <taxon>Bacteria</taxon>
        <taxon>Bacillati</taxon>
        <taxon>Bacillota</taxon>
        <taxon>Bacilli</taxon>
        <taxon>Bacillales</taxon>
        <taxon>Alicyclobacillaceae</taxon>
        <taxon>Tumebacillus</taxon>
    </lineage>
</organism>
<dbReference type="InterPro" id="IPR051465">
    <property type="entry name" value="Cell_Envelope_Struct_Comp"/>
</dbReference>
<feature type="chain" id="PRO_5039406316" description="SLH domain-containing protein" evidence="1">
    <location>
        <begin position="27"/>
        <end position="434"/>
    </location>
</feature>
<evidence type="ECO:0000313" key="3">
    <source>
        <dbReference type="EMBL" id="ARU59660.1"/>
    </source>
</evidence>
<dbReference type="Pfam" id="PF00395">
    <property type="entry name" value="SLH"/>
    <property type="match status" value="3"/>
</dbReference>
<dbReference type="RefSeq" id="WP_087455048.1">
    <property type="nucleotide sequence ID" value="NZ_CP021434.1"/>
</dbReference>
<dbReference type="PANTHER" id="PTHR43308">
    <property type="entry name" value="OUTER MEMBRANE PROTEIN ALPHA-RELATED"/>
    <property type="match status" value="1"/>
</dbReference>
<dbReference type="InterPro" id="IPR001119">
    <property type="entry name" value="SLH_dom"/>
</dbReference>
<name>A0A1Y0IHB8_9BACL</name>
<reference evidence="4" key="1">
    <citation type="submission" date="2017-05" db="EMBL/GenBank/DDBJ databases">
        <authorList>
            <person name="Sung H."/>
        </authorList>
    </citation>
    <scope>NUCLEOTIDE SEQUENCE [LARGE SCALE GENOMIC DNA]</scope>
    <source>
        <strain evidence="4">AR23208</strain>
    </source>
</reference>
<dbReference type="PROSITE" id="PS51272">
    <property type="entry name" value="SLH"/>
    <property type="match status" value="3"/>
</dbReference>
<proteinExistence type="predicted"/>
<dbReference type="PANTHER" id="PTHR43308:SF5">
    <property type="entry name" value="S-LAYER PROTEIN _ PEPTIDOGLYCAN ENDO-BETA-N-ACETYLGLUCOSAMINIDASE"/>
    <property type="match status" value="1"/>
</dbReference>
<keyword evidence="1" id="KW-0732">Signal</keyword>
<dbReference type="OrthoDB" id="2382419at2"/>
<feature type="domain" description="SLH" evidence="2">
    <location>
        <begin position="243"/>
        <end position="305"/>
    </location>
</feature>
<evidence type="ECO:0000256" key="1">
    <source>
        <dbReference type="SAM" id="SignalP"/>
    </source>
</evidence>
<accession>A0A1Y0IHB8</accession>
<feature type="domain" description="SLH" evidence="2">
    <location>
        <begin position="376"/>
        <end position="434"/>
    </location>
</feature>
<evidence type="ECO:0000313" key="4">
    <source>
        <dbReference type="Proteomes" id="UP000195437"/>
    </source>
</evidence>
<evidence type="ECO:0000259" key="2">
    <source>
        <dbReference type="PROSITE" id="PS51272"/>
    </source>
</evidence>
<dbReference type="EMBL" id="CP021434">
    <property type="protein sequence ID" value="ARU59660.1"/>
    <property type="molecule type" value="Genomic_DNA"/>
</dbReference>
<protein>
    <recommendedName>
        <fullName evidence="2">SLH domain-containing protein</fullName>
    </recommendedName>
</protein>
<dbReference type="Proteomes" id="UP000195437">
    <property type="component" value="Chromosome"/>
</dbReference>
<feature type="domain" description="SLH" evidence="2">
    <location>
        <begin position="307"/>
        <end position="375"/>
    </location>
</feature>
<sequence>MRKRSFCKWLLVAVCSFSLAFSGASGTPVRAQDAGAVTLRNVFPKVDEMQTNSFRFQAAAGLVTISAPDVAVGQYLSVRVENATTHDIVHDELLGKDEPGVEDPVSPSTTFKLASPGAYNLLVSNIYLGETGSATVNVSISGTGLTVPDTQVPELTMRSFPIGEVITKPFDLAPNVSSNVPSAKLHIYLDGELHSETALSAGTHSAIFNPAAFEDGFHELTVTASRPNSANETVLFGSFFSAVRQSFQDVRQTHWAYGNIEILHELGMITGFQGKYEPDKASSRAEYATLLANYFFTPEDIAAAPVKGPFADINTKEGHWAAKMINLLAENDLISGSVNEQGQTVFRPNDTISRAEAATMVGNILGFSQEDITGQNTSFSDFAKVPSWAKPSVLVMNQYGYLKGVNNNGLYYFNPFDKLSKAEGATILAKVLGY</sequence>